<dbReference type="InterPro" id="IPR018391">
    <property type="entry name" value="PQQ_b-propeller_rpt"/>
</dbReference>
<dbReference type="Proteomes" id="UP001196068">
    <property type="component" value="Unassembled WGS sequence"/>
</dbReference>
<name>A0AAF1K2W3_9PROT</name>
<evidence type="ECO:0000259" key="1">
    <source>
        <dbReference type="Pfam" id="PF13360"/>
    </source>
</evidence>
<dbReference type="AlphaFoldDB" id="A0AAF1K2W3"/>
<dbReference type="PROSITE" id="PS51257">
    <property type="entry name" value="PROKAR_LIPOPROTEIN"/>
    <property type="match status" value="1"/>
</dbReference>
<organism evidence="2 3">
    <name type="scientific">Plastoroseomonas arctica</name>
    <dbReference type="NCBI Taxonomy" id="1509237"/>
    <lineage>
        <taxon>Bacteria</taxon>
        <taxon>Pseudomonadati</taxon>
        <taxon>Pseudomonadota</taxon>
        <taxon>Alphaproteobacteria</taxon>
        <taxon>Acetobacterales</taxon>
        <taxon>Acetobacteraceae</taxon>
        <taxon>Plastoroseomonas</taxon>
    </lineage>
</organism>
<reference evidence="2" key="1">
    <citation type="submission" date="2020-01" db="EMBL/GenBank/DDBJ databases">
        <authorList>
            <person name="Rat A."/>
        </authorList>
    </citation>
    <scope>NUCLEOTIDE SEQUENCE</scope>
    <source>
        <strain evidence="2">LMG 28251</strain>
    </source>
</reference>
<dbReference type="PANTHER" id="PTHR34512:SF30">
    <property type="entry name" value="OUTER MEMBRANE PROTEIN ASSEMBLY FACTOR BAMB"/>
    <property type="match status" value="1"/>
</dbReference>
<dbReference type="InterPro" id="IPR011047">
    <property type="entry name" value="Quinoprotein_ADH-like_sf"/>
</dbReference>
<protein>
    <submittedName>
        <fullName evidence="2">PQQ-binding-like beta-propeller repeat protein</fullName>
    </submittedName>
</protein>
<dbReference type="Pfam" id="PF13360">
    <property type="entry name" value="PQQ_2"/>
    <property type="match status" value="2"/>
</dbReference>
<dbReference type="SMART" id="SM00564">
    <property type="entry name" value="PQQ"/>
    <property type="match status" value="6"/>
</dbReference>
<evidence type="ECO:0000313" key="3">
    <source>
        <dbReference type="Proteomes" id="UP001196068"/>
    </source>
</evidence>
<feature type="domain" description="Pyrrolo-quinoline quinone repeat" evidence="1">
    <location>
        <begin position="129"/>
        <end position="362"/>
    </location>
</feature>
<dbReference type="InterPro" id="IPR015943">
    <property type="entry name" value="WD40/YVTN_repeat-like_dom_sf"/>
</dbReference>
<keyword evidence="3" id="KW-1185">Reference proteome</keyword>
<comment type="caution">
    <text evidence="2">The sequence shown here is derived from an EMBL/GenBank/DDBJ whole genome shotgun (WGS) entry which is preliminary data.</text>
</comment>
<evidence type="ECO:0000313" key="2">
    <source>
        <dbReference type="EMBL" id="MBR0654905.1"/>
    </source>
</evidence>
<dbReference type="InterPro" id="IPR002372">
    <property type="entry name" value="PQQ_rpt_dom"/>
</dbReference>
<gene>
    <name evidence="2" type="ORF">GXW79_07425</name>
</gene>
<feature type="domain" description="Pyrrolo-quinoline quinone repeat" evidence="1">
    <location>
        <begin position="381"/>
        <end position="441"/>
    </location>
</feature>
<accession>A0AAF1K2W3</accession>
<proteinExistence type="predicted"/>
<dbReference type="SUPFAM" id="SSF50998">
    <property type="entry name" value="Quinoprotein alcohol dehydrogenase-like"/>
    <property type="match status" value="1"/>
</dbReference>
<sequence>MMRQGFSRRVALLGGAGLLSGCETIEDFFGTSRRPLPGTRIAVLAQDERTRVSADRNFNAAITLPPPVARADWPQAGGTLGHSPGHVALAPNLAEAWRSSFGSGSGYRSRITGAPIVAGDTVFVSDAYGAVSAFATANGRRRWRFDSSRENESDGAVGAGIAFDNGVLYVSTGLAELIALDPADASVKWRVNLPAPSRGGMTVAGGRVLIPTMDQLFGFSVEDGRRVWSYRASAAATAPLGTPSPAVEGDVAVAGFASGEVVAIRVADGRVLWTESLAAAGRISLAEVSGIRALPVISDGRVVAVGMGGLSVAIDLRSGRRLWERELGGPNSPYVAGEWVFAVTDAGEAAAVSRDDGRVRWVTAITPAAAANRAPGLLAPPILASGQLYVGTGAGELVALNPIDGVIIGRRRMPGGVTIQPAIAGDTMFVATDDATLVALRASA</sequence>
<dbReference type="EMBL" id="JAAEDH010000006">
    <property type="protein sequence ID" value="MBR0654905.1"/>
    <property type="molecule type" value="Genomic_DNA"/>
</dbReference>
<dbReference type="Gene3D" id="2.130.10.10">
    <property type="entry name" value="YVTN repeat-like/Quinoprotein amine dehydrogenase"/>
    <property type="match status" value="1"/>
</dbReference>
<dbReference type="PANTHER" id="PTHR34512">
    <property type="entry name" value="CELL SURFACE PROTEIN"/>
    <property type="match status" value="1"/>
</dbReference>
<reference evidence="2" key="2">
    <citation type="journal article" date="2021" name="Syst. Appl. Microbiol.">
        <title>Roseomonas hellenica sp. nov., isolated from roots of wild-growing Alkanna tinctoria.</title>
        <authorList>
            <person name="Rat A."/>
            <person name="Naranjo H.D."/>
            <person name="Lebbe L."/>
            <person name="Cnockaert M."/>
            <person name="Krigas N."/>
            <person name="Grigoriadou K."/>
            <person name="Maloupa E."/>
            <person name="Willems A."/>
        </authorList>
    </citation>
    <scope>NUCLEOTIDE SEQUENCE</scope>
    <source>
        <strain evidence="2">LMG 28251</strain>
    </source>
</reference>